<protein>
    <submittedName>
        <fullName evidence="1">Uncharacterized protein</fullName>
    </submittedName>
</protein>
<name>A0A3D8Q4I9_9HELO</name>
<accession>A0A3D8Q4I9</accession>
<dbReference type="AlphaFoldDB" id="A0A3D8Q4I9"/>
<comment type="caution">
    <text evidence="1">The sequence shown here is derived from an EMBL/GenBank/DDBJ whole genome shotgun (WGS) entry which is preliminary data.</text>
</comment>
<keyword evidence="2" id="KW-1185">Reference proteome</keyword>
<evidence type="ECO:0000313" key="1">
    <source>
        <dbReference type="EMBL" id="RDW56746.1"/>
    </source>
</evidence>
<gene>
    <name evidence="1" type="ORF">BP6252_13969</name>
</gene>
<evidence type="ECO:0000313" key="2">
    <source>
        <dbReference type="Proteomes" id="UP000256645"/>
    </source>
</evidence>
<dbReference type="EMBL" id="PDLM01000029">
    <property type="protein sequence ID" value="RDW56746.1"/>
    <property type="molecule type" value="Genomic_DNA"/>
</dbReference>
<organism evidence="1 2">
    <name type="scientific">Coleophoma cylindrospora</name>
    <dbReference type="NCBI Taxonomy" id="1849047"/>
    <lineage>
        <taxon>Eukaryota</taxon>
        <taxon>Fungi</taxon>
        <taxon>Dikarya</taxon>
        <taxon>Ascomycota</taxon>
        <taxon>Pezizomycotina</taxon>
        <taxon>Leotiomycetes</taxon>
        <taxon>Helotiales</taxon>
        <taxon>Dermateaceae</taxon>
        <taxon>Coleophoma</taxon>
    </lineage>
</organism>
<dbReference type="Proteomes" id="UP000256645">
    <property type="component" value="Unassembled WGS sequence"/>
</dbReference>
<sequence length="124" mass="13534">MPTAIPTFAPSESSLDDCAGFGVLDEVDTAKVGEVEKAGNVDLVEVEVELEERTTDFVETCPPAKVLVQQGLAGQEAFPRYWQFPMALGIAFQLSAIVSEYASLMGKIDYCSYKILEEVTARSY</sequence>
<reference evidence="1 2" key="1">
    <citation type="journal article" date="2018" name="IMA Fungus">
        <title>IMA Genome-F 9: Draft genome sequence of Annulohypoxylon stygium, Aspergillus mulundensis, Berkeleyomyces basicola (syn. Thielaviopsis basicola), Ceratocystis smalleyi, two Cercospora beticola strains, Coleophoma cylindrospora, Fusarium fracticaudum, Phialophora cf. hyalina, and Morchella septimelata.</title>
        <authorList>
            <person name="Wingfield B.D."/>
            <person name="Bills G.F."/>
            <person name="Dong Y."/>
            <person name="Huang W."/>
            <person name="Nel W.J."/>
            <person name="Swalarsk-Parry B.S."/>
            <person name="Vaghefi N."/>
            <person name="Wilken P.M."/>
            <person name="An Z."/>
            <person name="de Beer Z.W."/>
            <person name="De Vos L."/>
            <person name="Chen L."/>
            <person name="Duong T.A."/>
            <person name="Gao Y."/>
            <person name="Hammerbacher A."/>
            <person name="Kikkert J.R."/>
            <person name="Li Y."/>
            <person name="Li H."/>
            <person name="Li K."/>
            <person name="Li Q."/>
            <person name="Liu X."/>
            <person name="Ma X."/>
            <person name="Naidoo K."/>
            <person name="Pethybridge S.J."/>
            <person name="Sun J."/>
            <person name="Steenkamp E.T."/>
            <person name="van der Nest M.A."/>
            <person name="van Wyk S."/>
            <person name="Wingfield M.J."/>
            <person name="Xiong C."/>
            <person name="Yue Q."/>
            <person name="Zhang X."/>
        </authorList>
    </citation>
    <scope>NUCLEOTIDE SEQUENCE [LARGE SCALE GENOMIC DNA]</scope>
    <source>
        <strain evidence="1 2">BP6252</strain>
    </source>
</reference>
<proteinExistence type="predicted"/>